<feature type="transmembrane region" description="Helical" evidence="7">
    <location>
        <begin position="242"/>
        <end position="261"/>
    </location>
</feature>
<dbReference type="Pfam" id="PF02417">
    <property type="entry name" value="Chromate_transp"/>
    <property type="match status" value="2"/>
</dbReference>
<evidence type="ECO:0000313" key="11">
    <source>
        <dbReference type="Proteomes" id="UP000254476"/>
    </source>
</evidence>
<evidence type="ECO:0000256" key="5">
    <source>
        <dbReference type="ARBA" id="ARBA00022989"/>
    </source>
</evidence>
<reference evidence="9 11" key="2">
    <citation type="submission" date="2018-06" db="EMBL/GenBank/DDBJ databases">
        <authorList>
            <consortium name="Pathogen Informatics"/>
            <person name="Doyle S."/>
        </authorList>
    </citation>
    <scope>NUCLEOTIDE SEQUENCE [LARGE SCALE GENOMIC DNA]</scope>
    <source>
        <strain evidence="9 11">NCTC12388</strain>
    </source>
</reference>
<reference evidence="8 10" key="1">
    <citation type="submission" date="2015-11" db="EMBL/GenBank/DDBJ databases">
        <title>Genomic analysis of 38 Legionella species identifies large and diverse effector repertoires.</title>
        <authorList>
            <person name="Burstein D."/>
            <person name="Amaro F."/>
            <person name="Zusman T."/>
            <person name="Lifshitz Z."/>
            <person name="Cohen O."/>
            <person name="Gilbert J.A."/>
            <person name="Pupko T."/>
            <person name="Shuman H.A."/>
            <person name="Segal G."/>
        </authorList>
    </citation>
    <scope>NUCLEOTIDE SEQUENCE [LARGE SCALE GENOMIC DNA]</scope>
    <source>
        <strain evidence="8 10">Lyon 8420412</strain>
    </source>
</reference>
<comment type="similarity">
    <text evidence="2">Belongs to the chromate ion transporter (CHR) (TC 2.A.51) family.</text>
</comment>
<organism evidence="9 11">
    <name type="scientific">Legionella gratiana</name>
    <dbReference type="NCBI Taxonomy" id="45066"/>
    <lineage>
        <taxon>Bacteria</taxon>
        <taxon>Pseudomonadati</taxon>
        <taxon>Pseudomonadota</taxon>
        <taxon>Gammaproteobacteria</taxon>
        <taxon>Legionellales</taxon>
        <taxon>Legionellaceae</taxon>
        <taxon>Legionella</taxon>
    </lineage>
</organism>
<dbReference type="AlphaFoldDB" id="A0A378J8L9"/>
<feature type="transmembrane region" description="Helical" evidence="7">
    <location>
        <begin position="273"/>
        <end position="294"/>
    </location>
</feature>
<evidence type="ECO:0000313" key="10">
    <source>
        <dbReference type="Proteomes" id="UP000054691"/>
    </source>
</evidence>
<feature type="transmembrane region" description="Helical" evidence="7">
    <location>
        <begin position="343"/>
        <end position="360"/>
    </location>
</feature>
<sequence length="407" mass="43895">MLMEKSLIDQKYKKERVTITNIFLIFLKLGCISFGGPIAHLGYFRDEFVGRLKWLSDHAYADLVALCQFLPGPASSQVGIALGLSKGGVRGAIAAWFGFTLPSALLMVIFGLALIKMGIHDNPPWIHGLKVVAVAVVAQALWGMSVSLCSDKTRASLAVLACIGSSIIPYASGQIAMIVLGGLFGLFFLSPEQSLPSSELTVKLSRRTGIIVLLTFFILLTLLPLLSFYIANYPMQLFESFYRAGSLVFGGGHVVLPLLQAKVVPNGWVDNSLFLAGYGAAQALPGPLFTFAAFLGAVSTSTPNGWLGATIALGAIFLPSFLLIIGALPLWENLRQHPSMQKAILGINPSVVGLLLTAFYQPVWTSAIFSLNDYLLAMTAFLLLQFWRVPAWIVVLFCAISAGLGWH</sequence>
<dbReference type="GO" id="GO:0005886">
    <property type="term" value="C:plasma membrane"/>
    <property type="evidence" value="ECO:0007669"/>
    <property type="project" value="UniProtKB-SubCell"/>
</dbReference>
<comment type="subcellular location">
    <subcellularLocation>
        <location evidence="1">Cell membrane</location>
        <topology evidence="1">Multi-pass membrane protein</topology>
    </subcellularLocation>
</comment>
<feature type="transmembrane region" description="Helical" evidence="7">
    <location>
        <begin position="93"/>
        <end position="115"/>
    </location>
</feature>
<dbReference type="PANTHER" id="PTHR33567:SF3">
    <property type="entry name" value="CHROMATE ION TRANSPORTER (EUROFUNG)"/>
    <property type="match status" value="1"/>
</dbReference>
<evidence type="ECO:0000256" key="4">
    <source>
        <dbReference type="ARBA" id="ARBA00022692"/>
    </source>
</evidence>
<feature type="transmembrane region" description="Helical" evidence="7">
    <location>
        <begin position="389"/>
        <end position="406"/>
    </location>
</feature>
<feature type="transmembrane region" description="Helical" evidence="7">
    <location>
        <begin position="127"/>
        <end position="147"/>
    </location>
</feature>
<protein>
    <submittedName>
        <fullName evidence="9">Chromate transporter</fullName>
    </submittedName>
</protein>
<evidence type="ECO:0000256" key="1">
    <source>
        <dbReference type="ARBA" id="ARBA00004651"/>
    </source>
</evidence>
<dbReference type="GO" id="GO:0015109">
    <property type="term" value="F:chromate transmembrane transporter activity"/>
    <property type="evidence" value="ECO:0007669"/>
    <property type="project" value="InterPro"/>
</dbReference>
<dbReference type="InterPro" id="IPR003370">
    <property type="entry name" value="Chromate_transpt"/>
</dbReference>
<feature type="transmembrane region" description="Helical" evidence="7">
    <location>
        <begin position="306"/>
        <end position="331"/>
    </location>
</feature>
<evidence type="ECO:0000256" key="2">
    <source>
        <dbReference type="ARBA" id="ARBA00005262"/>
    </source>
</evidence>
<gene>
    <name evidence="8" type="ORF">Lgra_1578</name>
    <name evidence="9" type="ORF">NCTC12388_01107</name>
</gene>
<feature type="transmembrane region" description="Helical" evidence="7">
    <location>
        <begin position="167"/>
        <end position="189"/>
    </location>
</feature>
<evidence type="ECO:0000313" key="9">
    <source>
        <dbReference type="EMBL" id="STX43528.1"/>
    </source>
</evidence>
<proteinExistence type="inferred from homology"/>
<dbReference type="InterPro" id="IPR014047">
    <property type="entry name" value="Chr_Tranpt_l_chain"/>
</dbReference>
<name>A0A378J8L9_9GAMM</name>
<dbReference type="Proteomes" id="UP000254476">
    <property type="component" value="Unassembled WGS sequence"/>
</dbReference>
<accession>A0A378J8L9</accession>
<evidence type="ECO:0000256" key="3">
    <source>
        <dbReference type="ARBA" id="ARBA00022475"/>
    </source>
</evidence>
<keyword evidence="4 7" id="KW-0812">Transmembrane</keyword>
<feature type="transmembrane region" description="Helical" evidence="7">
    <location>
        <begin position="210"/>
        <end position="230"/>
    </location>
</feature>
<evidence type="ECO:0000313" key="8">
    <source>
        <dbReference type="EMBL" id="KTD10612.1"/>
    </source>
</evidence>
<keyword evidence="5 7" id="KW-1133">Transmembrane helix</keyword>
<evidence type="ECO:0000256" key="7">
    <source>
        <dbReference type="SAM" id="Phobius"/>
    </source>
</evidence>
<dbReference type="PIRSF" id="PIRSF004810">
    <property type="entry name" value="ChrA"/>
    <property type="match status" value="1"/>
</dbReference>
<keyword evidence="10" id="KW-1185">Reference proteome</keyword>
<dbReference type="EMBL" id="UGOB01000001">
    <property type="protein sequence ID" value="STX43528.1"/>
    <property type="molecule type" value="Genomic_DNA"/>
</dbReference>
<keyword evidence="6 7" id="KW-0472">Membrane</keyword>
<dbReference type="NCBIfam" id="TIGR00937">
    <property type="entry name" value="2A51"/>
    <property type="match status" value="1"/>
</dbReference>
<evidence type="ECO:0000256" key="6">
    <source>
        <dbReference type="ARBA" id="ARBA00023136"/>
    </source>
</evidence>
<dbReference type="PANTHER" id="PTHR33567">
    <property type="entry name" value="CHROMATE ION TRANSPORTER (EUROFUNG)"/>
    <property type="match status" value="1"/>
</dbReference>
<keyword evidence="3" id="KW-1003">Cell membrane</keyword>
<dbReference type="EMBL" id="LNYE01000022">
    <property type="protein sequence ID" value="KTD10612.1"/>
    <property type="molecule type" value="Genomic_DNA"/>
</dbReference>
<dbReference type="Proteomes" id="UP000054691">
    <property type="component" value="Unassembled WGS sequence"/>
</dbReference>
<feature type="transmembrane region" description="Helical" evidence="7">
    <location>
        <begin position="21"/>
        <end position="44"/>
    </location>
</feature>